<evidence type="ECO:0000256" key="1">
    <source>
        <dbReference type="SAM" id="Phobius"/>
    </source>
</evidence>
<name>A0ABR2EHP3_9ROSI</name>
<keyword evidence="3" id="KW-1185">Reference proteome</keyword>
<accession>A0ABR2EHP3</accession>
<comment type="caution">
    <text evidence="2">The sequence shown here is derived from an EMBL/GenBank/DDBJ whole genome shotgun (WGS) entry which is preliminary data.</text>
</comment>
<keyword evidence="1" id="KW-0472">Membrane</keyword>
<proteinExistence type="predicted"/>
<protein>
    <submittedName>
        <fullName evidence="2">Uncharacterized protein</fullName>
    </submittedName>
</protein>
<dbReference type="Proteomes" id="UP001472677">
    <property type="component" value="Unassembled WGS sequence"/>
</dbReference>
<organism evidence="2 3">
    <name type="scientific">Hibiscus sabdariffa</name>
    <name type="common">roselle</name>
    <dbReference type="NCBI Taxonomy" id="183260"/>
    <lineage>
        <taxon>Eukaryota</taxon>
        <taxon>Viridiplantae</taxon>
        <taxon>Streptophyta</taxon>
        <taxon>Embryophyta</taxon>
        <taxon>Tracheophyta</taxon>
        <taxon>Spermatophyta</taxon>
        <taxon>Magnoliopsida</taxon>
        <taxon>eudicotyledons</taxon>
        <taxon>Gunneridae</taxon>
        <taxon>Pentapetalae</taxon>
        <taxon>rosids</taxon>
        <taxon>malvids</taxon>
        <taxon>Malvales</taxon>
        <taxon>Malvaceae</taxon>
        <taxon>Malvoideae</taxon>
        <taxon>Hibiscus</taxon>
    </lineage>
</organism>
<evidence type="ECO:0000313" key="2">
    <source>
        <dbReference type="EMBL" id="KAK8561520.1"/>
    </source>
</evidence>
<dbReference type="EMBL" id="JBBPBM010000013">
    <property type="protein sequence ID" value="KAK8561520.1"/>
    <property type="molecule type" value="Genomic_DNA"/>
</dbReference>
<evidence type="ECO:0000313" key="3">
    <source>
        <dbReference type="Proteomes" id="UP001472677"/>
    </source>
</evidence>
<sequence length="93" mass="10844">MLMSMLSSYCVNQSRKQWLVCSRSTEYQENMERGYVVVQSVAQRMEQLLNLWLVFIFILVYRTRGGLVVVLVSVDTRGGLVVVLGWNAYLYWV</sequence>
<feature type="transmembrane region" description="Helical" evidence="1">
    <location>
        <begin position="51"/>
        <end position="74"/>
    </location>
</feature>
<keyword evidence="1" id="KW-0812">Transmembrane</keyword>
<gene>
    <name evidence="2" type="ORF">V6N12_048586</name>
</gene>
<reference evidence="2 3" key="1">
    <citation type="journal article" date="2024" name="G3 (Bethesda)">
        <title>Genome assembly of Hibiscus sabdariffa L. provides insights into metabolisms of medicinal natural products.</title>
        <authorList>
            <person name="Kim T."/>
        </authorList>
    </citation>
    <scope>NUCLEOTIDE SEQUENCE [LARGE SCALE GENOMIC DNA]</scope>
    <source>
        <strain evidence="2">TK-2024</strain>
        <tissue evidence="2">Old leaves</tissue>
    </source>
</reference>
<keyword evidence="1" id="KW-1133">Transmembrane helix</keyword>